<name>A0A8T4L8E8_9ARCH</name>
<gene>
    <name evidence="1" type="ORF">J4215_00540</name>
</gene>
<proteinExistence type="predicted"/>
<accession>A0A8T4L8E8</accession>
<feature type="non-terminal residue" evidence="1">
    <location>
        <position position="554"/>
    </location>
</feature>
<organism evidence="1 2">
    <name type="scientific">Candidatus Iainarchaeum sp</name>
    <dbReference type="NCBI Taxonomy" id="3101447"/>
    <lineage>
        <taxon>Archaea</taxon>
        <taxon>Candidatus Iainarchaeota</taxon>
        <taxon>Candidatus Iainarchaeia</taxon>
        <taxon>Candidatus Iainarchaeales</taxon>
        <taxon>Candidatus Iainarchaeaceae</taxon>
        <taxon>Candidatus Iainarchaeum</taxon>
    </lineage>
</organism>
<comment type="caution">
    <text evidence="1">The sequence shown here is derived from an EMBL/GenBank/DDBJ whole genome shotgun (WGS) entry which is preliminary data.</text>
</comment>
<reference evidence="1" key="2">
    <citation type="submission" date="2021-05" db="EMBL/GenBank/DDBJ databases">
        <title>Protein family content uncovers lineage relationships and bacterial pathway maintenance mechanisms in DPANN archaea.</title>
        <authorList>
            <person name="Castelle C.J."/>
            <person name="Meheust R."/>
            <person name="Jaffe A.L."/>
            <person name="Seitz K."/>
            <person name="Gong X."/>
            <person name="Baker B.J."/>
            <person name="Banfield J.F."/>
        </authorList>
    </citation>
    <scope>NUCLEOTIDE SEQUENCE</scope>
    <source>
        <strain evidence="1">RIFCSPLOWO2_01_FULL_AR10_48_17</strain>
    </source>
</reference>
<evidence type="ECO:0000313" key="2">
    <source>
        <dbReference type="Proteomes" id="UP000675968"/>
    </source>
</evidence>
<evidence type="ECO:0000313" key="1">
    <source>
        <dbReference type="EMBL" id="MBS3061050.1"/>
    </source>
</evidence>
<dbReference type="EMBL" id="JAGVWC010000005">
    <property type="protein sequence ID" value="MBS3061050.1"/>
    <property type="molecule type" value="Genomic_DNA"/>
</dbReference>
<sequence>MRLFVLLGLLVVLSNVFAANSCGDTNNVCTFDSNISVDQNWVDGNTYVILADVNVTGAGTDLNIAPGTVVKYGVGRSLIARDGGRILANGTVDKNIIFTSCRDQNSYAGSANVNTATVSGCSGAPDSSDYNTAIWVRSNAGYSKSDSFSFLKVFDENTGIRLDQNLGSVHDSNFMVIGQSGILVSLSSDVNLFNNSFQNISGPGGANGILILASFSGEIHDSRFAGIVNPSNGIQINVSPAVGGQIFFNQFFDFNGTAILFTAGNGRYIQDNNFWHVLPNGTAIRTVGAAGAVSNNRFWDFNTATAISLGGSSSGGIAYNRFSDFKAASTAILHNGAVTTGDFSWNLYHDFNNSIGINNTGTTLFYLAIGVTFASFHSTSIAIKNTSGTLMDFSYHTLFANINTAYNGTISQTPAYPNAYYNVTTPGATPAFHAKDINAQTGFTTDPFIADNSDRNFLLNTNPTGGAKLVDAGTIAIPGGCLTRTTQLNNKLDCNIYDIGYSYDQNGPYVQVLSPNDFNTLTGVQTIDFNVESAYDSVSVITAALAYSLIGSGN</sequence>
<reference evidence="1" key="1">
    <citation type="submission" date="2021-03" db="EMBL/GenBank/DDBJ databases">
        <authorList>
            <person name="Jaffe A."/>
        </authorList>
    </citation>
    <scope>NUCLEOTIDE SEQUENCE</scope>
    <source>
        <strain evidence="1">RIFCSPLOWO2_01_FULL_AR10_48_17</strain>
    </source>
</reference>
<dbReference type="AlphaFoldDB" id="A0A8T4L8E8"/>
<dbReference type="Proteomes" id="UP000675968">
    <property type="component" value="Unassembled WGS sequence"/>
</dbReference>
<evidence type="ECO:0008006" key="3">
    <source>
        <dbReference type="Google" id="ProtNLM"/>
    </source>
</evidence>
<protein>
    <recommendedName>
        <fullName evidence="3">Right-handed parallel beta-helix repeat-containing protein</fullName>
    </recommendedName>
</protein>